<gene>
    <name evidence="3" type="ORF">US67_C0048G0004</name>
</gene>
<dbReference type="Gene3D" id="1.25.40.10">
    <property type="entry name" value="Tetratricopeptide repeat domain"/>
    <property type="match status" value="1"/>
</dbReference>
<dbReference type="InterPro" id="IPR052724">
    <property type="entry name" value="GT117_domain-containing"/>
</dbReference>
<dbReference type="InterPro" id="IPR021280">
    <property type="entry name" value="TMEM260-like"/>
</dbReference>
<evidence type="ECO:0000256" key="1">
    <source>
        <dbReference type="SAM" id="MobiDB-lite"/>
    </source>
</evidence>
<dbReference type="PANTHER" id="PTHR16214:SF3">
    <property type="entry name" value="TRANSMEMBRANE PROTEIN 260"/>
    <property type="match status" value="1"/>
</dbReference>
<sequence length="767" mass="86796">MFSKRKPKKSPEQYHQDYLKRLHRRKKRSVETKPASRQQSAAEKDIIPARHFVKTGLLSVQNILFVILSFAIPLSLYLATSPQTVTGYADSASLITHAYHLDIAHPPGYPIFVLIGHLFSKIPIGTIAFRLSIMSSLFASLTSLLLYKLFQKLKLSPAVSLLSSLFISFTYSVWLYAITPEVFVLNNFLAVLLLYLTLKFKEHQDSGTKGSNIYLYLIAFVSGLGFANHMTIVLVVLPVFYFIYKGMSFPRRRESIQTLLEFTLCFIFGLSPYLFVIISSHGNNYPHYGNIPGLTRFIQYITRYDYGGLLSGGVKTVSNPNENYFGMFLHYLKLAINGLTIFSLPGIFYFIYKKVTRSGSIEQIIAVITILGGFVFPLFSLAGLVESDLHSQGVAERFGLLGFLFLGIAFVLGTSNLAEKFEKSEKKTILKIGLLLLISVTVYSNYKKIDKSRFQITKNYALNILNSLDDGDVVFTSDDITASALYYLSEVEKVKNIRLVSSGFLGNESYQKELKDYWTDLITTGSSYEFDVARNIIENTNKNGNSAYFVMFDDPYPFGFLGNPYYLIPQGLLLKADLNTNLSDVTKNSQEDHWENYDFTDIDKNYSDAYAKLLKNYYFHKAEVNATLYLSYGCQPCAETELKNVSASLPGSKFNKDVLNSLDTQTSLPNSARGLLDLAKSRFSAQSTPTQNDFHRTAWDLQRAYAMSPRDKEIIGGLAEIYEMLGIYPLAIKYYKETKALDPNGGWNEPLKRVETESKKFKLFDYL</sequence>
<reference evidence="3 4" key="1">
    <citation type="journal article" date="2015" name="Nature">
        <title>rRNA introns, odd ribosomes, and small enigmatic genomes across a large radiation of phyla.</title>
        <authorList>
            <person name="Brown C.T."/>
            <person name="Hug L.A."/>
            <person name="Thomas B.C."/>
            <person name="Sharon I."/>
            <person name="Castelle C.J."/>
            <person name="Singh A."/>
            <person name="Wilkins M.J."/>
            <person name="Williams K.H."/>
            <person name="Banfield J.F."/>
        </authorList>
    </citation>
    <scope>NUCLEOTIDE SEQUENCE [LARGE SCALE GENOMIC DNA]</scope>
</reference>
<feature type="transmembrane region" description="Helical" evidence="2">
    <location>
        <begin position="429"/>
        <end position="446"/>
    </location>
</feature>
<feature type="compositionally biased region" description="Basic and acidic residues" evidence="1">
    <location>
        <begin position="9"/>
        <end position="20"/>
    </location>
</feature>
<feature type="region of interest" description="Disordered" evidence="1">
    <location>
        <begin position="1"/>
        <end position="42"/>
    </location>
</feature>
<feature type="transmembrane region" description="Helical" evidence="2">
    <location>
        <begin position="57"/>
        <end position="79"/>
    </location>
</feature>
<protein>
    <submittedName>
        <fullName evidence="3">Transmembrane protein</fullName>
    </submittedName>
</protein>
<feature type="transmembrane region" description="Helical" evidence="2">
    <location>
        <begin position="159"/>
        <end position="178"/>
    </location>
</feature>
<dbReference type="EMBL" id="LBTW01000048">
    <property type="protein sequence ID" value="KKQ47655.1"/>
    <property type="molecule type" value="Genomic_DNA"/>
</dbReference>
<feature type="transmembrane region" description="Helical" evidence="2">
    <location>
        <begin position="364"/>
        <end position="385"/>
    </location>
</feature>
<dbReference type="Proteomes" id="UP000034366">
    <property type="component" value="Unassembled WGS sequence"/>
</dbReference>
<accession>A0A0G0I9L1</accession>
<keyword evidence="2" id="KW-0472">Membrane</keyword>
<feature type="transmembrane region" description="Helical" evidence="2">
    <location>
        <begin position="256"/>
        <end position="278"/>
    </location>
</feature>
<feature type="transmembrane region" description="Helical" evidence="2">
    <location>
        <begin position="127"/>
        <end position="147"/>
    </location>
</feature>
<feature type="transmembrane region" description="Helical" evidence="2">
    <location>
        <begin position="328"/>
        <end position="352"/>
    </location>
</feature>
<organism evidence="3 4">
    <name type="scientific">Candidatus Woesebacteria bacterium GW2011_GWD1_38_10</name>
    <dbReference type="NCBI Taxonomy" id="1618592"/>
    <lineage>
        <taxon>Bacteria</taxon>
        <taxon>Candidatus Woeseibacteriota</taxon>
    </lineage>
</organism>
<keyword evidence="2" id="KW-1133">Transmembrane helix</keyword>
<name>A0A0G0I9L1_9BACT</name>
<proteinExistence type="predicted"/>
<feature type="transmembrane region" description="Helical" evidence="2">
    <location>
        <begin position="213"/>
        <end position="244"/>
    </location>
</feature>
<dbReference type="Pfam" id="PF11028">
    <property type="entry name" value="TMEM260-like"/>
    <property type="match status" value="1"/>
</dbReference>
<keyword evidence="2 3" id="KW-0812">Transmembrane</keyword>
<dbReference type="AlphaFoldDB" id="A0A0G0I9L1"/>
<dbReference type="PANTHER" id="PTHR16214">
    <property type="entry name" value="TRANSMEMBRANE PROTEIN 260"/>
    <property type="match status" value="1"/>
</dbReference>
<evidence type="ECO:0000256" key="2">
    <source>
        <dbReference type="SAM" id="Phobius"/>
    </source>
</evidence>
<evidence type="ECO:0000313" key="4">
    <source>
        <dbReference type="Proteomes" id="UP000034366"/>
    </source>
</evidence>
<feature type="transmembrane region" description="Helical" evidence="2">
    <location>
        <begin position="397"/>
        <end position="417"/>
    </location>
</feature>
<dbReference type="InterPro" id="IPR011990">
    <property type="entry name" value="TPR-like_helical_dom_sf"/>
</dbReference>
<comment type="caution">
    <text evidence="3">The sequence shown here is derived from an EMBL/GenBank/DDBJ whole genome shotgun (WGS) entry which is preliminary data.</text>
</comment>
<evidence type="ECO:0000313" key="3">
    <source>
        <dbReference type="EMBL" id="KKQ47655.1"/>
    </source>
</evidence>
<dbReference type="SUPFAM" id="SSF48452">
    <property type="entry name" value="TPR-like"/>
    <property type="match status" value="1"/>
</dbReference>